<sequence length="55" mass="6406">MRIVIKPPKPRNPFAVSARQRRGNVHGSYQPARRDRHAARNELERLLKNEFGKGE</sequence>
<keyword evidence="3" id="KW-1185">Reference proteome</keyword>
<proteinExistence type="predicted"/>
<dbReference type="AlphaFoldDB" id="A0A4R3HTK0"/>
<dbReference type="Proteomes" id="UP000295382">
    <property type="component" value="Unassembled WGS sequence"/>
</dbReference>
<gene>
    <name evidence="2" type="ORF">EDC30_107135</name>
</gene>
<organism evidence="2 3">
    <name type="scientific">Paucimonas lemoignei</name>
    <name type="common">Pseudomonas lemoignei</name>
    <dbReference type="NCBI Taxonomy" id="29443"/>
    <lineage>
        <taxon>Bacteria</taxon>
        <taxon>Pseudomonadati</taxon>
        <taxon>Pseudomonadota</taxon>
        <taxon>Betaproteobacteria</taxon>
        <taxon>Burkholderiales</taxon>
        <taxon>Burkholderiaceae</taxon>
        <taxon>Paucimonas</taxon>
    </lineage>
</organism>
<comment type="caution">
    <text evidence="2">The sequence shown here is derived from an EMBL/GenBank/DDBJ whole genome shotgun (WGS) entry which is preliminary data.</text>
</comment>
<dbReference type="RefSeq" id="WP_165973810.1">
    <property type="nucleotide sequence ID" value="NZ_SLZQ01000007.1"/>
</dbReference>
<protein>
    <submittedName>
        <fullName evidence="2">Uncharacterized protein</fullName>
    </submittedName>
</protein>
<feature type="region of interest" description="Disordered" evidence="1">
    <location>
        <begin position="1"/>
        <end position="36"/>
    </location>
</feature>
<evidence type="ECO:0000256" key="1">
    <source>
        <dbReference type="SAM" id="MobiDB-lite"/>
    </source>
</evidence>
<evidence type="ECO:0000313" key="2">
    <source>
        <dbReference type="EMBL" id="TCS36318.1"/>
    </source>
</evidence>
<reference evidence="2 3" key="1">
    <citation type="submission" date="2019-03" db="EMBL/GenBank/DDBJ databases">
        <title>Genomic Encyclopedia of Type Strains, Phase IV (KMG-IV): sequencing the most valuable type-strain genomes for metagenomic binning, comparative biology and taxonomic classification.</title>
        <authorList>
            <person name="Goeker M."/>
        </authorList>
    </citation>
    <scope>NUCLEOTIDE SEQUENCE [LARGE SCALE GENOMIC DNA]</scope>
    <source>
        <strain evidence="2 3">DSM 7445</strain>
    </source>
</reference>
<accession>A0A4R3HTK0</accession>
<dbReference type="EMBL" id="SLZQ01000007">
    <property type="protein sequence ID" value="TCS36318.1"/>
    <property type="molecule type" value="Genomic_DNA"/>
</dbReference>
<name>A0A4R3HTK0_PAULE</name>
<evidence type="ECO:0000313" key="3">
    <source>
        <dbReference type="Proteomes" id="UP000295382"/>
    </source>
</evidence>